<dbReference type="GO" id="GO:0005524">
    <property type="term" value="F:ATP binding"/>
    <property type="evidence" value="ECO:0007669"/>
    <property type="project" value="UniProtKB-UniRule"/>
</dbReference>
<evidence type="ECO:0000313" key="18">
    <source>
        <dbReference type="Proteomes" id="UP000196475"/>
    </source>
</evidence>
<comment type="catalytic activity">
    <reaction evidence="13 15">
        <text>2 cob(II)yrinate a,c diamide + reduced [electron-transfer flavoprotein] + 2 ATP = 2 adenosylcob(III)yrinate a,c-diamide + 2 triphosphate + oxidized [electron-transfer flavoprotein] + 3 H(+)</text>
        <dbReference type="Rhea" id="RHEA:11528"/>
        <dbReference type="Rhea" id="RHEA-COMP:10685"/>
        <dbReference type="Rhea" id="RHEA-COMP:10686"/>
        <dbReference type="ChEBI" id="CHEBI:15378"/>
        <dbReference type="ChEBI" id="CHEBI:18036"/>
        <dbReference type="ChEBI" id="CHEBI:30616"/>
        <dbReference type="ChEBI" id="CHEBI:57692"/>
        <dbReference type="ChEBI" id="CHEBI:58307"/>
        <dbReference type="ChEBI" id="CHEBI:58503"/>
        <dbReference type="ChEBI" id="CHEBI:58537"/>
        <dbReference type="EC" id="2.5.1.17"/>
    </reaction>
</comment>
<evidence type="ECO:0000256" key="5">
    <source>
        <dbReference type="ARBA" id="ARBA00020963"/>
    </source>
</evidence>
<dbReference type="UniPathway" id="UPA00148">
    <property type="reaction ID" value="UER00233"/>
</dbReference>
<evidence type="ECO:0000256" key="1">
    <source>
        <dbReference type="ARBA" id="ARBA00005121"/>
    </source>
</evidence>
<evidence type="ECO:0000256" key="6">
    <source>
        <dbReference type="ARBA" id="ARBA00022573"/>
    </source>
</evidence>
<evidence type="ECO:0000256" key="2">
    <source>
        <dbReference type="ARBA" id="ARBA00007487"/>
    </source>
</evidence>
<evidence type="ECO:0000256" key="4">
    <source>
        <dbReference type="ARBA" id="ARBA00012454"/>
    </source>
</evidence>
<evidence type="ECO:0000256" key="12">
    <source>
        <dbReference type="ARBA" id="ARBA00033354"/>
    </source>
</evidence>
<dbReference type="Gene3D" id="1.20.1200.10">
    <property type="entry name" value="Cobalamin adenosyltransferase-like"/>
    <property type="match status" value="1"/>
</dbReference>
<comment type="similarity">
    <text evidence="2 15">Belongs to the Cob(I)alamin adenosyltransferase family.</text>
</comment>
<dbReference type="Pfam" id="PF01923">
    <property type="entry name" value="Cob_adeno_trans"/>
    <property type="match status" value="1"/>
</dbReference>
<dbReference type="InterPro" id="IPR036451">
    <property type="entry name" value="CblAdoTrfase-like_sf"/>
</dbReference>
<keyword evidence="6 15" id="KW-0169">Cobalamin biosynthesis</keyword>
<comment type="catalytic activity">
    <reaction evidence="14 15">
        <text>2 cob(II)alamin + reduced [electron-transfer flavoprotein] + 2 ATP = 2 adenosylcob(III)alamin + 2 triphosphate + oxidized [electron-transfer flavoprotein] + 3 H(+)</text>
        <dbReference type="Rhea" id="RHEA:28671"/>
        <dbReference type="Rhea" id="RHEA-COMP:10685"/>
        <dbReference type="Rhea" id="RHEA-COMP:10686"/>
        <dbReference type="ChEBI" id="CHEBI:15378"/>
        <dbReference type="ChEBI" id="CHEBI:16304"/>
        <dbReference type="ChEBI" id="CHEBI:18036"/>
        <dbReference type="ChEBI" id="CHEBI:18408"/>
        <dbReference type="ChEBI" id="CHEBI:30616"/>
        <dbReference type="ChEBI" id="CHEBI:57692"/>
        <dbReference type="ChEBI" id="CHEBI:58307"/>
        <dbReference type="EC" id="2.5.1.17"/>
    </reaction>
</comment>
<dbReference type="NCBIfam" id="TIGR00636">
    <property type="entry name" value="PduO_Nterm"/>
    <property type="match status" value="1"/>
</dbReference>
<keyword evidence="8 15" id="KW-0547">Nucleotide-binding</keyword>
<evidence type="ECO:0000256" key="14">
    <source>
        <dbReference type="ARBA" id="ARBA00048692"/>
    </source>
</evidence>
<comment type="pathway">
    <text evidence="1 15">Cofactor biosynthesis; adenosylcobalamin biosynthesis; adenosylcobalamin from cob(II)yrinate a,c-diamide: step 2/7.</text>
</comment>
<organism evidence="17 18">
    <name type="scientific">Bacillus thermozeamaize</name>
    <dbReference type="NCBI Taxonomy" id="230954"/>
    <lineage>
        <taxon>Bacteria</taxon>
        <taxon>Bacillati</taxon>
        <taxon>Bacillota</taxon>
        <taxon>Bacilli</taxon>
        <taxon>Bacillales</taxon>
        <taxon>Bacillaceae</taxon>
        <taxon>Bacillus</taxon>
    </lineage>
</organism>
<evidence type="ECO:0000256" key="11">
    <source>
        <dbReference type="ARBA" id="ARBA00033334"/>
    </source>
</evidence>
<evidence type="ECO:0000256" key="10">
    <source>
        <dbReference type="ARBA" id="ARBA00031529"/>
    </source>
</evidence>
<dbReference type="Proteomes" id="UP000196475">
    <property type="component" value="Unassembled WGS sequence"/>
</dbReference>
<evidence type="ECO:0000256" key="13">
    <source>
        <dbReference type="ARBA" id="ARBA00048555"/>
    </source>
</evidence>
<dbReference type="GO" id="GO:0009236">
    <property type="term" value="P:cobalamin biosynthetic process"/>
    <property type="evidence" value="ECO:0007669"/>
    <property type="project" value="UniProtKB-UniRule"/>
</dbReference>
<dbReference type="InterPro" id="IPR016030">
    <property type="entry name" value="CblAdoTrfase-like"/>
</dbReference>
<evidence type="ECO:0000313" key="17">
    <source>
        <dbReference type="EMBL" id="OUM85772.1"/>
    </source>
</evidence>
<reference evidence="18" key="1">
    <citation type="submission" date="2016-06" db="EMBL/GenBank/DDBJ databases">
        <authorList>
            <person name="Nascimento L."/>
            <person name="Pereira R.V."/>
            <person name="Martins L.F."/>
            <person name="Quaggio R.B."/>
            <person name="Silva A.M."/>
            <person name="Setubal J.C."/>
        </authorList>
    </citation>
    <scope>NUCLEOTIDE SEQUENCE [LARGE SCALE GENOMIC DNA]</scope>
</reference>
<evidence type="ECO:0000256" key="15">
    <source>
        <dbReference type="RuleBase" id="RU366026"/>
    </source>
</evidence>
<dbReference type="EMBL" id="LZRT01000097">
    <property type="protein sequence ID" value="OUM85772.1"/>
    <property type="molecule type" value="Genomic_DNA"/>
</dbReference>
<dbReference type="PANTHER" id="PTHR12213:SF0">
    <property type="entry name" value="CORRINOID ADENOSYLTRANSFERASE MMAB"/>
    <property type="match status" value="1"/>
</dbReference>
<evidence type="ECO:0000256" key="7">
    <source>
        <dbReference type="ARBA" id="ARBA00022679"/>
    </source>
</evidence>
<keyword evidence="9 15" id="KW-0067">ATP-binding</keyword>
<dbReference type="AlphaFoldDB" id="A0A1Y3PEK6"/>
<comment type="subunit">
    <text evidence="3">Homotrimer.</text>
</comment>
<evidence type="ECO:0000259" key="16">
    <source>
        <dbReference type="Pfam" id="PF01923"/>
    </source>
</evidence>
<gene>
    <name evidence="17" type="ORF">BAA01_06485</name>
</gene>
<sequence length="200" mass="22951">MKIYTRRGDAGETAVFGGRLPKDDVRVEAYGTVDEANCFVGDAIARMAERDREKYADMIALLTEVQQELFDCAGDLAVIKERRPYKVSAEHVERLEKWIDHYLPQAPAVKKFVLPGGTSIASALHLCRSVVRRAERRAVTLTRQGEINHEVRHYLNRLSDLFFVMARAANAREAVEDIQYERGREVFRNRSRLEKQEQAE</sequence>
<proteinExistence type="inferred from homology"/>
<keyword evidence="7 15" id="KW-0808">Transferase</keyword>
<name>A0A1Y3PEK6_9BACI</name>
<dbReference type="InterPro" id="IPR029499">
    <property type="entry name" value="PduO-typ"/>
</dbReference>
<dbReference type="FunFam" id="1.20.1200.10:FF:000001">
    <property type="entry name" value="Cob(I)yrinic acid a,c-diamide adenosyltransferase"/>
    <property type="match status" value="1"/>
</dbReference>
<dbReference type="SUPFAM" id="SSF89028">
    <property type="entry name" value="Cobalamin adenosyltransferase-like"/>
    <property type="match status" value="1"/>
</dbReference>
<evidence type="ECO:0000256" key="3">
    <source>
        <dbReference type="ARBA" id="ARBA00011233"/>
    </source>
</evidence>
<protein>
    <recommendedName>
        <fullName evidence="5 15">Corrinoid adenosyltransferase</fullName>
        <ecNumber evidence="4 15">2.5.1.17</ecNumber>
    </recommendedName>
    <alternativeName>
        <fullName evidence="10 15">Cob(II)alamin adenosyltransferase</fullName>
    </alternativeName>
    <alternativeName>
        <fullName evidence="12 15">Cob(II)yrinic acid a,c-diamide adenosyltransferase</fullName>
    </alternativeName>
    <alternativeName>
        <fullName evidence="11 15">Cobinamide/cobalamin adenosyltransferase</fullName>
    </alternativeName>
</protein>
<dbReference type="PANTHER" id="PTHR12213">
    <property type="entry name" value="CORRINOID ADENOSYLTRANSFERASE"/>
    <property type="match status" value="1"/>
</dbReference>
<feature type="domain" description="Cobalamin adenosyltransferase-like" evidence="16">
    <location>
        <begin position="3"/>
        <end position="168"/>
    </location>
</feature>
<dbReference type="EC" id="2.5.1.17" evidence="4 15"/>
<comment type="caution">
    <text evidence="17">The sequence shown here is derived from an EMBL/GenBank/DDBJ whole genome shotgun (WGS) entry which is preliminary data.</text>
</comment>
<evidence type="ECO:0000256" key="8">
    <source>
        <dbReference type="ARBA" id="ARBA00022741"/>
    </source>
</evidence>
<dbReference type="GO" id="GO:0008817">
    <property type="term" value="F:corrinoid adenosyltransferase activity"/>
    <property type="evidence" value="ECO:0007669"/>
    <property type="project" value="UniProtKB-UniRule"/>
</dbReference>
<evidence type="ECO:0000256" key="9">
    <source>
        <dbReference type="ARBA" id="ARBA00022840"/>
    </source>
</evidence>
<accession>A0A1Y3PEK6</accession>